<keyword evidence="4" id="KW-1185">Reference proteome</keyword>
<keyword evidence="1" id="KW-0812">Transmembrane</keyword>
<feature type="transmembrane region" description="Helical" evidence="1">
    <location>
        <begin position="163"/>
        <end position="183"/>
    </location>
</feature>
<proteinExistence type="predicted"/>
<evidence type="ECO:0008006" key="6">
    <source>
        <dbReference type="Google" id="ProtNLM"/>
    </source>
</evidence>
<evidence type="ECO:0000256" key="1">
    <source>
        <dbReference type="SAM" id="Phobius"/>
    </source>
</evidence>
<name>A0A381FAJ7_9FLAO</name>
<gene>
    <name evidence="3" type="ORF">NCTC13560_02081</name>
    <name evidence="2" type="ORF">SAMN05421682_11570</name>
</gene>
<accession>A0A381FAJ7</accession>
<protein>
    <recommendedName>
        <fullName evidence="6">Lipoprotein</fullName>
    </recommendedName>
</protein>
<organism evidence="3 5">
    <name type="scientific">Chryseobacterium indoltheticum</name>
    <dbReference type="NCBI Taxonomy" id="254"/>
    <lineage>
        <taxon>Bacteria</taxon>
        <taxon>Pseudomonadati</taxon>
        <taxon>Bacteroidota</taxon>
        <taxon>Flavobacteriia</taxon>
        <taxon>Flavobacteriales</taxon>
        <taxon>Weeksellaceae</taxon>
        <taxon>Chryseobacterium group</taxon>
        <taxon>Chryseobacterium</taxon>
    </lineage>
</organism>
<evidence type="ECO:0000313" key="5">
    <source>
        <dbReference type="Proteomes" id="UP000255231"/>
    </source>
</evidence>
<keyword evidence="1" id="KW-0472">Membrane</keyword>
<dbReference type="AlphaFoldDB" id="A0A381FAJ7"/>
<dbReference type="Proteomes" id="UP000255231">
    <property type="component" value="Unassembled WGS sequence"/>
</dbReference>
<dbReference type="PROSITE" id="PS51257">
    <property type="entry name" value="PROKAR_LIPOPROTEIN"/>
    <property type="match status" value="1"/>
</dbReference>
<dbReference type="EMBL" id="UFVS01000001">
    <property type="protein sequence ID" value="SUX43555.1"/>
    <property type="molecule type" value="Genomic_DNA"/>
</dbReference>
<dbReference type="EMBL" id="FTMF01000015">
    <property type="protein sequence ID" value="SIR23724.1"/>
    <property type="molecule type" value="Genomic_DNA"/>
</dbReference>
<evidence type="ECO:0000313" key="2">
    <source>
        <dbReference type="EMBL" id="SIR23724.1"/>
    </source>
</evidence>
<reference evidence="3 5" key="2">
    <citation type="submission" date="2018-06" db="EMBL/GenBank/DDBJ databases">
        <authorList>
            <consortium name="Pathogen Informatics"/>
            <person name="Doyle S."/>
        </authorList>
    </citation>
    <scope>NUCLEOTIDE SEQUENCE [LARGE SCALE GENOMIC DNA]</scope>
    <source>
        <strain evidence="3 5">NCTC13560</strain>
    </source>
</reference>
<dbReference type="Proteomes" id="UP000185725">
    <property type="component" value="Unassembled WGS sequence"/>
</dbReference>
<reference evidence="2 4" key="1">
    <citation type="submission" date="2017-01" db="EMBL/GenBank/DDBJ databases">
        <authorList>
            <person name="Varghese N."/>
            <person name="Submissions S."/>
        </authorList>
    </citation>
    <scope>NUCLEOTIDE SEQUENCE [LARGE SCALE GENOMIC DNA]</scope>
    <source>
        <strain evidence="2 4">ATCC 27950</strain>
    </source>
</reference>
<evidence type="ECO:0000313" key="3">
    <source>
        <dbReference type="EMBL" id="SUX43555.1"/>
    </source>
</evidence>
<sequence>MKQILILILLTSLLLGCRTKHKMVSFTKEGKTEVERVKLDSVKEIIRKDETKKITDQVVKKKVEDFSGDIIIKGKADSLTPLVYHNVVGKDTLQSILIKGNADFTISNHYKKAEEKTEGCKKEESTNFIQDLAKTAVSKETIKDVASAVSTKTNDITSTGFQAGTWIVITIVVTFLIFIFFVYKYFKK</sequence>
<keyword evidence="1" id="KW-1133">Transmembrane helix</keyword>
<evidence type="ECO:0000313" key="4">
    <source>
        <dbReference type="Proteomes" id="UP000185725"/>
    </source>
</evidence>